<evidence type="ECO:0000256" key="1">
    <source>
        <dbReference type="SAM" id="Phobius"/>
    </source>
</evidence>
<feature type="transmembrane region" description="Helical" evidence="1">
    <location>
        <begin position="41"/>
        <end position="63"/>
    </location>
</feature>
<proteinExistence type="predicted"/>
<dbReference type="EMBL" id="JAKUCV010005210">
    <property type="protein sequence ID" value="KAJ4832076.1"/>
    <property type="molecule type" value="Genomic_DNA"/>
</dbReference>
<keyword evidence="3" id="KW-1185">Reference proteome</keyword>
<evidence type="ECO:0000313" key="2">
    <source>
        <dbReference type="EMBL" id="KAJ4832076.1"/>
    </source>
</evidence>
<name>A0A9Q0FIH1_9ROSI</name>
<keyword evidence="1" id="KW-0812">Transmembrane</keyword>
<accession>A0A9Q0FIH1</accession>
<reference evidence="2" key="1">
    <citation type="submission" date="2022-02" db="EMBL/GenBank/DDBJ databases">
        <authorList>
            <person name="Henning P.M."/>
            <person name="McCubbin A.G."/>
            <person name="Shore J.S."/>
        </authorList>
    </citation>
    <scope>NUCLEOTIDE SEQUENCE</scope>
    <source>
        <strain evidence="2">F60SS</strain>
        <tissue evidence="2">Leaves</tissue>
    </source>
</reference>
<sequence length="102" mass="11413">MEGNEHTVLQPPAIPSEQVNHLVTFNACPCLPRRPHQPEGVIGTFLGSILSNSAVAIRFFWLVRQVTTKSFMELLGITQTKMVRALSANYFVTYNQSAFSLF</sequence>
<comment type="caution">
    <text evidence="2">The sequence shown here is derived from an EMBL/GenBank/DDBJ whole genome shotgun (WGS) entry which is preliminary data.</text>
</comment>
<keyword evidence="1" id="KW-0472">Membrane</keyword>
<reference evidence="2" key="2">
    <citation type="journal article" date="2023" name="Plants (Basel)">
        <title>Annotation of the Turnera subulata (Passifloraceae) Draft Genome Reveals the S-Locus Evolved after the Divergence of Turneroideae from Passifloroideae in a Stepwise Manner.</title>
        <authorList>
            <person name="Henning P.M."/>
            <person name="Roalson E.H."/>
            <person name="Mir W."/>
            <person name="McCubbin A.G."/>
            <person name="Shore J.S."/>
        </authorList>
    </citation>
    <scope>NUCLEOTIDE SEQUENCE</scope>
    <source>
        <strain evidence="2">F60SS</strain>
    </source>
</reference>
<organism evidence="2 3">
    <name type="scientific">Turnera subulata</name>
    <dbReference type="NCBI Taxonomy" id="218843"/>
    <lineage>
        <taxon>Eukaryota</taxon>
        <taxon>Viridiplantae</taxon>
        <taxon>Streptophyta</taxon>
        <taxon>Embryophyta</taxon>
        <taxon>Tracheophyta</taxon>
        <taxon>Spermatophyta</taxon>
        <taxon>Magnoliopsida</taxon>
        <taxon>eudicotyledons</taxon>
        <taxon>Gunneridae</taxon>
        <taxon>Pentapetalae</taxon>
        <taxon>rosids</taxon>
        <taxon>fabids</taxon>
        <taxon>Malpighiales</taxon>
        <taxon>Passifloraceae</taxon>
        <taxon>Turnera</taxon>
    </lineage>
</organism>
<gene>
    <name evidence="2" type="ORF">Tsubulata_041698</name>
</gene>
<keyword evidence="1" id="KW-1133">Transmembrane helix</keyword>
<dbReference type="Proteomes" id="UP001141552">
    <property type="component" value="Unassembled WGS sequence"/>
</dbReference>
<protein>
    <submittedName>
        <fullName evidence="2">Uncharacterized protein</fullName>
    </submittedName>
</protein>
<dbReference type="AlphaFoldDB" id="A0A9Q0FIH1"/>
<evidence type="ECO:0000313" key="3">
    <source>
        <dbReference type="Proteomes" id="UP001141552"/>
    </source>
</evidence>